<accession>A0ABV0NFX6</accession>
<comment type="caution">
    <text evidence="1">The sequence shown here is derived from an EMBL/GenBank/DDBJ whole genome shotgun (WGS) entry which is preliminary data.</text>
</comment>
<feature type="non-terminal residue" evidence="1">
    <location>
        <position position="1"/>
    </location>
</feature>
<name>A0ABV0NFX6_9TELE</name>
<gene>
    <name evidence="1" type="ORF">GOODEAATRI_033850</name>
</gene>
<organism evidence="1 2">
    <name type="scientific">Goodea atripinnis</name>
    <dbReference type="NCBI Taxonomy" id="208336"/>
    <lineage>
        <taxon>Eukaryota</taxon>
        <taxon>Metazoa</taxon>
        <taxon>Chordata</taxon>
        <taxon>Craniata</taxon>
        <taxon>Vertebrata</taxon>
        <taxon>Euteleostomi</taxon>
        <taxon>Actinopterygii</taxon>
        <taxon>Neopterygii</taxon>
        <taxon>Teleostei</taxon>
        <taxon>Neoteleostei</taxon>
        <taxon>Acanthomorphata</taxon>
        <taxon>Ovalentaria</taxon>
        <taxon>Atherinomorphae</taxon>
        <taxon>Cyprinodontiformes</taxon>
        <taxon>Goodeidae</taxon>
        <taxon>Goodea</taxon>
    </lineage>
</organism>
<dbReference type="Proteomes" id="UP001476798">
    <property type="component" value="Unassembled WGS sequence"/>
</dbReference>
<sequence>PSRLYVRSDGRYLLAERLSPPAVIPHRQPVGTVQPTSVPSGCKPDINTINTISSLIVGTAFLIQGDRWCYGPHRRAGSYWTLFAGPPGCQ</sequence>
<keyword evidence="2" id="KW-1185">Reference proteome</keyword>
<evidence type="ECO:0000313" key="1">
    <source>
        <dbReference type="EMBL" id="MEQ2170273.1"/>
    </source>
</evidence>
<reference evidence="1 2" key="1">
    <citation type="submission" date="2021-06" db="EMBL/GenBank/DDBJ databases">
        <authorList>
            <person name="Palmer J.M."/>
        </authorList>
    </citation>
    <scope>NUCLEOTIDE SEQUENCE [LARGE SCALE GENOMIC DNA]</scope>
    <source>
        <strain evidence="1 2">GA_2019</strain>
        <tissue evidence="1">Muscle</tissue>
    </source>
</reference>
<evidence type="ECO:0000313" key="2">
    <source>
        <dbReference type="Proteomes" id="UP001476798"/>
    </source>
</evidence>
<evidence type="ECO:0008006" key="3">
    <source>
        <dbReference type="Google" id="ProtNLM"/>
    </source>
</evidence>
<proteinExistence type="predicted"/>
<dbReference type="EMBL" id="JAHRIO010037530">
    <property type="protein sequence ID" value="MEQ2170273.1"/>
    <property type="molecule type" value="Genomic_DNA"/>
</dbReference>
<protein>
    <recommendedName>
        <fullName evidence="3">Polyprotein</fullName>
    </recommendedName>
</protein>